<evidence type="ECO:0000313" key="3">
    <source>
        <dbReference type="Proteomes" id="UP001143463"/>
    </source>
</evidence>
<feature type="transmembrane region" description="Helical" evidence="1">
    <location>
        <begin position="239"/>
        <end position="261"/>
    </location>
</feature>
<sequence length="312" mass="30603">MRGGPVHPGAARILAEVLIPLAILLAVASAVFYAISAVLQEREASRESAAGLGLMARLLRRRLWWAAVGATLTGAALHVAALAAGPLVVVQPIGVSCLAIALVLGARVNRTAITPRSWAGVLCVALGLPAVLAAVPHHGPHGAPPPPGAGLGFWTVVGVLAALVAAAAAGGLLCGRRLPRGAAVCYAVGAALCFGVASATTKTLLVGHLGFGRIAVTAAAALIGTALAQHAYRGGGLGAPLAVLTLLDPLTAGAMGVLVLGEPFGTTPLTLALGLAGLVVTAVGVGLLSARRPAVAVPPPLDPLPVPAGSRG</sequence>
<dbReference type="AlphaFoldDB" id="A0A9W6L6V6"/>
<dbReference type="Proteomes" id="UP001143463">
    <property type="component" value="Unassembled WGS sequence"/>
</dbReference>
<feature type="transmembrane region" description="Helical" evidence="1">
    <location>
        <begin position="181"/>
        <end position="199"/>
    </location>
</feature>
<evidence type="ECO:0000256" key="1">
    <source>
        <dbReference type="SAM" id="Phobius"/>
    </source>
</evidence>
<feature type="transmembrane region" description="Helical" evidence="1">
    <location>
        <begin position="267"/>
        <end position="288"/>
    </location>
</feature>
<name>A0A9W6L6V6_9PSEU</name>
<keyword evidence="1" id="KW-0812">Transmembrane</keyword>
<feature type="transmembrane region" description="Helical" evidence="1">
    <location>
        <begin position="151"/>
        <end position="174"/>
    </location>
</feature>
<accession>A0A9W6L6V6</accession>
<reference evidence="2" key="2">
    <citation type="submission" date="2023-01" db="EMBL/GenBank/DDBJ databases">
        <authorList>
            <person name="Sun Q."/>
            <person name="Evtushenko L."/>
        </authorList>
    </citation>
    <scope>NUCLEOTIDE SEQUENCE</scope>
    <source>
        <strain evidence="2">VKM Ac-1069</strain>
    </source>
</reference>
<feature type="transmembrane region" description="Helical" evidence="1">
    <location>
        <begin position="118"/>
        <end position="139"/>
    </location>
</feature>
<evidence type="ECO:0008006" key="4">
    <source>
        <dbReference type="Google" id="ProtNLM"/>
    </source>
</evidence>
<reference evidence="2" key="1">
    <citation type="journal article" date="2014" name="Int. J. Syst. Evol. Microbiol.">
        <title>Complete genome sequence of Corynebacterium casei LMG S-19264T (=DSM 44701T), isolated from a smear-ripened cheese.</title>
        <authorList>
            <consortium name="US DOE Joint Genome Institute (JGI-PGF)"/>
            <person name="Walter F."/>
            <person name="Albersmeier A."/>
            <person name="Kalinowski J."/>
            <person name="Ruckert C."/>
        </authorList>
    </citation>
    <scope>NUCLEOTIDE SEQUENCE</scope>
    <source>
        <strain evidence="2">VKM Ac-1069</strain>
    </source>
</reference>
<dbReference type="PANTHER" id="PTHR40761">
    <property type="entry name" value="CONSERVED INTEGRAL MEMBRANE ALANINE VALINE AND LEUCINE RICH PROTEIN-RELATED"/>
    <property type="match status" value="1"/>
</dbReference>
<protein>
    <recommendedName>
        <fullName evidence="4">Magnesium transporter NIPA</fullName>
    </recommendedName>
</protein>
<dbReference type="NCBIfam" id="NF038012">
    <property type="entry name" value="DMT_1"/>
    <property type="match status" value="1"/>
</dbReference>
<gene>
    <name evidence="2" type="ORF">GCM10017577_55100</name>
</gene>
<dbReference type="PANTHER" id="PTHR40761:SF1">
    <property type="entry name" value="CONSERVED INTEGRAL MEMBRANE ALANINE VALINE AND LEUCINE RICH PROTEIN-RELATED"/>
    <property type="match status" value="1"/>
</dbReference>
<keyword evidence="1" id="KW-0472">Membrane</keyword>
<feature type="transmembrane region" description="Helical" evidence="1">
    <location>
        <begin position="89"/>
        <end position="106"/>
    </location>
</feature>
<feature type="transmembrane region" description="Helical" evidence="1">
    <location>
        <begin position="17"/>
        <end position="39"/>
    </location>
</feature>
<organism evidence="2 3">
    <name type="scientific">Pseudonocardia halophobica</name>
    <dbReference type="NCBI Taxonomy" id="29401"/>
    <lineage>
        <taxon>Bacteria</taxon>
        <taxon>Bacillati</taxon>
        <taxon>Actinomycetota</taxon>
        <taxon>Actinomycetes</taxon>
        <taxon>Pseudonocardiales</taxon>
        <taxon>Pseudonocardiaceae</taxon>
        <taxon>Pseudonocardia</taxon>
    </lineage>
</organism>
<feature type="transmembrane region" description="Helical" evidence="1">
    <location>
        <begin position="205"/>
        <end position="227"/>
    </location>
</feature>
<feature type="transmembrane region" description="Helical" evidence="1">
    <location>
        <begin position="63"/>
        <end position="83"/>
    </location>
</feature>
<proteinExistence type="predicted"/>
<keyword evidence="1" id="KW-1133">Transmembrane helix</keyword>
<comment type="caution">
    <text evidence="2">The sequence shown here is derived from an EMBL/GenBank/DDBJ whole genome shotgun (WGS) entry which is preliminary data.</text>
</comment>
<evidence type="ECO:0000313" key="2">
    <source>
        <dbReference type="EMBL" id="GLL14363.1"/>
    </source>
</evidence>
<keyword evidence="3" id="KW-1185">Reference proteome</keyword>
<dbReference type="EMBL" id="BSFQ01000031">
    <property type="protein sequence ID" value="GLL14363.1"/>
    <property type="molecule type" value="Genomic_DNA"/>
</dbReference>